<gene>
    <name evidence="2" type="ORF">U0070_015747</name>
</gene>
<comment type="caution">
    <text evidence="2">The sequence shown here is derived from an EMBL/GenBank/DDBJ whole genome shotgun (WGS) entry which is preliminary data.</text>
</comment>
<keyword evidence="3" id="KW-1185">Reference proteome</keyword>
<feature type="region of interest" description="Disordered" evidence="1">
    <location>
        <begin position="43"/>
        <end position="79"/>
    </location>
</feature>
<reference evidence="2 3" key="1">
    <citation type="journal article" date="2023" name="bioRxiv">
        <title>Conserved and derived expression patterns and positive selection on dental genes reveal complex evolutionary context of ever-growing rodent molars.</title>
        <authorList>
            <person name="Calamari Z.T."/>
            <person name="Song A."/>
            <person name="Cohen E."/>
            <person name="Akter M."/>
            <person name="Roy R.D."/>
            <person name="Hallikas O."/>
            <person name="Christensen M.M."/>
            <person name="Li P."/>
            <person name="Marangoni P."/>
            <person name="Jernvall J."/>
            <person name="Klein O.D."/>
        </authorList>
    </citation>
    <scope>NUCLEOTIDE SEQUENCE [LARGE SCALE GENOMIC DNA]</scope>
    <source>
        <strain evidence="2">V071</strain>
    </source>
</reference>
<sequence length="79" mass="8434">NRNLCFRCAEESRYRNSKRGGERAAALGDRSLSFSLRPRGCVSPSVERRGPARGILGIPGSRAPAPRVAPRSLPAAEGS</sequence>
<feature type="non-terminal residue" evidence="2">
    <location>
        <position position="1"/>
    </location>
</feature>
<protein>
    <submittedName>
        <fullName evidence="2">Uncharacterized protein</fullName>
    </submittedName>
</protein>
<evidence type="ECO:0000313" key="2">
    <source>
        <dbReference type="EMBL" id="KAK7810010.1"/>
    </source>
</evidence>
<dbReference type="EMBL" id="JBBHLL010000207">
    <property type="protein sequence ID" value="KAK7810010.1"/>
    <property type="molecule type" value="Genomic_DNA"/>
</dbReference>
<accession>A0AAW0I726</accession>
<evidence type="ECO:0000313" key="3">
    <source>
        <dbReference type="Proteomes" id="UP001488838"/>
    </source>
</evidence>
<proteinExistence type="predicted"/>
<dbReference type="Proteomes" id="UP001488838">
    <property type="component" value="Unassembled WGS sequence"/>
</dbReference>
<dbReference type="AlphaFoldDB" id="A0AAW0I726"/>
<evidence type="ECO:0000256" key="1">
    <source>
        <dbReference type="SAM" id="MobiDB-lite"/>
    </source>
</evidence>
<organism evidence="2 3">
    <name type="scientific">Myodes glareolus</name>
    <name type="common">Bank vole</name>
    <name type="synonym">Clethrionomys glareolus</name>
    <dbReference type="NCBI Taxonomy" id="447135"/>
    <lineage>
        <taxon>Eukaryota</taxon>
        <taxon>Metazoa</taxon>
        <taxon>Chordata</taxon>
        <taxon>Craniata</taxon>
        <taxon>Vertebrata</taxon>
        <taxon>Euteleostomi</taxon>
        <taxon>Mammalia</taxon>
        <taxon>Eutheria</taxon>
        <taxon>Euarchontoglires</taxon>
        <taxon>Glires</taxon>
        <taxon>Rodentia</taxon>
        <taxon>Myomorpha</taxon>
        <taxon>Muroidea</taxon>
        <taxon>Cricetidae</taxon>
        <taxon>Arvicolinae</taxon>
        <taxon>Myodes</taxon>
    </lineage>
</organism>
<name>A0AAW0I726_MYOGA</name>